<dbReference type="GO" id="GO:0020037">
    <property type="term" value="F:heme binding"/>
    <property type="evidence" value="ECO:0007669"/>
    <property type="project" value="TreeGrafter"/>
</dbReference>
<dbReference type="GO" id="GO:0005886">
    <property type="term" value="C:plasma membrane"/>
    <property type="evidence" value="ECO:0007669"/>
    <property type="project" value="UniProtKB-SubCell"/>
</dbReference>
<keyword evidence="5" id="KW-0249">Electron transport</keyword>
<keyword evidence="3" id="KW-1003">Cell membrane</keyword>
<keyword evidence="4 9" id="KW-0812">Transmembrane</keyword>
<evidence type="ECO:0000256" key="4">
    <source>
        <dbReference type="ARBA" id="ARBA00022692"/>
    </source>
</evidence>
<dbReference type="GO" id="GO:0009055">
    <property type="term" value="F:electron transfer activity"/>
    <property type="evidence" value="ECO:0007669"/>
    <property type="project" value="TreeGrafter"/>
</dbReference>
<keyword evidence="2" id="KW-0813">Transport</keyword>
<feature type="transmembrane region" description="Helical" evidence="9">
    <location>
        <begin position="193"/>
        <end position="211"/>
    </location>
</feature>
<keyword evidence="6 9" id="KW-1133">Transmembrane helix</keyword>
<feature type="domain" description="NarG-like" evidence="10">
    <location>
        <begin position="73"/>
        <end position="217"/>
    </location>
</feature>
<dbReference type="Gene3D" id="1.20.950.20">
    <property type="entry name" value="Transmembrane di-heme cytochromes, Chain C"/>
    <property type="match status" value="1"/>
</dbReference>
<evidence type="ECO:0000256" key="3">
    <source>
        <dbReference type="ARBA" id="ARBA00022475"/>
    </source>
</evidence>
<comment type="subcellular location">
    <subcellularLocation>
        <location evidence="1">Cell membrane</location>
        <topology evidence="1">Multi-pass membrane protein</topology>
    </subcellularLocation>
</comment>
<evidence type="ECO:0000256" key="5">
    <source>
        <dbReference type="ARBA" id="ARBA00022982"/>
    </source>
</evidence>
<dbReference type="GO" id="GO:0019645">
    <property type="term" value="P:anaerobic electron transport chain"/>
    <property type="evidence" value="ECO:0007669"/>
    <property type="project" value="TreeGrafter"/>
</dbReference>
<evidence type="ECO:0000256" key="9">
    <source>
        <dbReference type="SAM" id="Phobius"/>
    </source>
</evidence>
<keyword evidence="7" id="KW-0560">Oxidoreductase</keyword>
<dbReference type="PANTHER" id="PTHR30598">
    <property type="entry name" value="NITRATE REDUCTASE PRIVATE CHAPERONE, REDOX ENZYME MATURATION PROTEIN REMP FAMILY"/>
    <property type="match status" value="1"/>
</dbReference>
<dbReference type="Pfam" id="PF02665">
    <property type="entry name" value="Nitrate_red_gam"/>
    <property type="match status" value="1"/>
</dbReference>
<feature type="transmembrane region" description="Helical" evidence="9">
    <location>
        <begin position="6"/>
        <end position="24"/>
    </location>
</feature>
<proteinExistence type="predicted"/>
<name>A0A3B0XUF9_9ZZZZ</name>
<dbReference type="InterPro" id="IPR023234">
    <property type="entry name" value="NarG-like_domain"/>
</dbReference>
<feature type="transmembrane region" description="Helical" evidence="9">
    <location>
        <begin position="147"/>
        <end position="166"/>
    </location>
</feature>
<evidence type="ECO:0000313" key="11">
    <source>
        <dbReference type="EMBL" id="VAW71171.1"/>
    </source>
</evidence>
<evidence type="ECO:0000256" key="2">
    <source>
        <dbReference type="ARBA" id="ARBA00022448"/>
    </source>
</evidence>
<evidence type="ECO:0000256" key="6">
    <source>
        <dbReference type="ARBA" id="ARBA00022989"/>
    </source>
</evidence>
<dbReference type="SUPFAM" id="SSF103501">
    <property type="entry name" value="Respiratory nitrate reductase 1 gamma chain"/>
    <property type="match status" value="1"/>
</dbReference>
<organism evidence="11">
    <name type="scientific">hydrothermal vent metagenome</name>
    <dbReference type="NCBI Taxonomy" id="652676"/>
    <lineage>
        <taxon>unclassified sequences</taxon>
        <taxon>metagenomes</taxon>
        <taxon>ecological metagenomes</taxon>
    </lineage>
</organism>
<evidence type="ECO:0000256" key="1">
    <source>
        <dbReference type="ARBA" id="ARBA00004651"/>
    </source>
</evidence>
<dbReference type="AlphaFoldDB" id="A0A3B0XUF9"/>
<dbReference type="InterPro" id="IPR036197">
    <property type="entry name" value="NarG-like_sf"/>
</dbReference>
<feature type="transmembrane region" description="Helical" evidence="9">
    <location>
        <begin position="71"/>
        <end position="88"/>
    </location>
</feature>
<evidence type="ECO:0000256" key="7">
    <source>
        <dbReference type="ARBA" id="ARBA00023002"/>
    </source>
</evidence>
<feature type="transmembrane region" description="Helical" evidence="9">
    <location>
        <begin position="100"/>
        <end position="126"/>
    </location>
</feature>
<dbReference type="EMBL" id="UOFL01000012">
    <property type="protein sequence ID" value="VAW71171.1"/>
    <property type="molecule type" value="Genomic_DNA"/>
</dbReference>
<keyword evidence="8 9" id="KW-0472">Membrane</keyword>
<evidence type="ECO:0000259" key="10">
    <source>
        <dbReference type="Pfam" id="PF02665"/>
    </source>
</evidence>
<evidence type="ECO:0000256" key="8">
    <source>
        <dbReference type="ARBA" id="ARBA00023136"/>
    </source>
</evidence>
<reference evidence="11" key="1">
    <citation type="submission" date="2018-06" db="EMBL/GenBank/DDBJ databases">
        <authorList>
            <person name="Zhirakovskaya E."/>
        </authorList>
    </citation>
    <scope>NUCLEOTIDE SEQUENCE</scope>
</reference>
<sequence>MSFLSVIYVILFYVASLVLFIGVGRKIYKYAITPAPLKIPTMPAPVTTTGVVMRMGREVVFFESLFKASKWTWIFGWIFHASLLLAFFRHLRYVVSPDSYIGMIIWLDLIQVPGAYAGFTMVIGLSGLLVRRIFVERIRYISAPSDYLMLLLIMGIGATGVLMTYVQHIDIVRLKDFVVGLLFFQPTHLPESAILQIHLALVAFLMIIFPISKLLHAPGVFFSPSRNQVDNAREKRHVVDWAKPLDDTRGSK</sequence>
<dbReference type="PANTHER" id="PTHR30598:SF3">
    <property type="entry name" value="RESPIRATORY NITRATE REDUCTASE 1 GAMMA CHAIN"/>
    <property type="match status" value="1"/>
</dbReference>
<gene>
    <name evidence="11" type="ORF">MNBD_GAMMA12-3608</name>
</gene>
<accession>A0A3B0XUF9</accession>
<protein>
    <submittedName>
        <fullName evidence="11">Sulfite reduction-associated complex DsrMKJOP protein DsrM (= HmeC)</fullName>
    </submittedName>
</protein>
<dbReference type="GO" id="GO:0008940">
    <property type="term" value="F:nitrate reductase activity"/>
    <property type="evidence" value="ECO:0007669"/>
    <property type="project" value="TreeGrafter"/>
</dbReference>
<dbReference type="InterPro" id="IPR051936">
    <property type="entry name" value="Heme-iron_electron_transfer"/>
</dbReference>